<dbReference type="PROSITE" id="PS50911">
    <property type="entry name" value="CHAP"/>
    <property type="match status" value="1"/>
</dbReference>
<evidence type="ECO:0000313" key="2">
    <source>
        <dbReference type="EMBL" id="MDQ0359986.1"/>
    </source>
</evidence>
<gene>
    <name evidence="2" type="ORF">J2S15_000717</name>
</gene>
<feature type="domain" description="Peptidase C51" evidence="1">
    <location>
        <begin position="170"/>
        <end position="294"/>
    </location>
</feature>
<dbReference type="InterPro" id="IPR038765">
    <property type="entry name" value="Papain-like_cys_pep_sf"/>
</dbReference>
<sequence length="322" mass="36673">MKKVIILLLGAPLLFLLLIAGLDDGNSGSEGYGTGSGCEYSETETFKDAAVEEQRETVKNNLTDERYINAVLGIYSLDKELDVKEISKTFNELHEYTSINNITFSVSAYIQAYRYGEDYLKYLNENKLVANVENNKKYQEEHYKEVTDKNENDYNYYIEVLNTLNTHCVVTSIDLETEHYQSANPYVKINLRGQCTWYVWGRVREKIGEELPANMGNANEWYSYAQKNNLYKTGTTPKANSIIVLGGGDYGHVAVIESIEDGKVRITQGNYDNPCNKKGAICDMSEYARNYYAELFSDSEIDISILNSGVYEKMTILGYIYF</sequence>
<reference evidence="2 3" key="1">
    <citation type="submission" date="2023-07" db="EMBL/GenBank/DDBJ databases">
        <title>Genomic Encyclopedia of Type Strains, Phase IV (KMG-IV): sequencing the most valuable type-strain genomes for metagenomic binning, comparative biology and taxonomic classification.</title>
        <authorList>
            <person name="Goeker M."/>
        </authorList>
    </citation>
    <scope>NUCLEOTIDE SEQUENCE [LARGE SCALE GENOMIC DNA]</scope>
    <source>
        <strain evidence="2 3">DSM 16784</strain>
    </source>
</reference>
<evidence type="ECO:0000259" key="1">
    <source>
        <dbReference type="PROSITE" id="PS50911"/>
    </source>
</evidence>
<keyword evidence="3" id="KW-1185">Reference proteome</keyword>
<accession>A0ABU0DZC3</accession>
<protein>
    <submittedName>
        <fullName evidence="2">Surface antigen</fullName>
    </submittedName>
</protein>
<dbReference type="SUPFAM" id="SSF54001">
    <property type="entry name" value="Cysteine proteinases"/>
    <property type="match status" value="1"/>
</dbReference>
<dbReference type="Gene3D" id="3.90.1720.10">
    <property type="entry name" value="endopeptidase domain like (from Nostoc punctiforme)"/>
    <property type="match status" value="1"/>
</dbReference>
<dbReference type="InterPro" id="IPR007921">
    <property type="entry name" value="CHAP_dom"/>
</dbReference>
<dbReference type="EMBL" id="JAUSUR010000001">
    <property type="protein sequence ID" value="MDQ0359986.1"/>
    <property type="molecule type" value="Genomic_DNA"/>
</dbReference>
<dbReference type="RefSeq" id="WP_307405548.1">
    <property type="nucleotide sequence ID" value="NZ_JAUSUR010000001.1"/>
</dbReference>
<comment type="caution">
    <text evidence="2">The sequence shown here is derived from an EMBL/GenBank/DDBJ whole genome shotgun (WGS) entry which is preliminary data.</text>
</comment>
<dbReference type="Proteomes" id="UP001230220">
    <property type="component" value="Unassembled WGS sequence"/>
</dbReference>
<organism evidence="2 3">
    <name type="scientific">Breznakia pachnodae</name>
    <dbReference type="NCBI Taxonomy" id="265178"/>
    <lineage>
        <taxon>Bacteria</taxon>
        <taxon>Bacillati</taxon>
        <taxon>Bacillota</taxon>
        <taxon>Erysipelotrichia</taxon>
        <taxon>Erysipelotrichales</taxon>
        <taxon>Erysipelotrichaceae</taxon>
        <taxon>Breznakia</taxon>
    </lineage>
</organism>
<proteinExistence type="predicted"/>
<evidence type="ECO:0000313" key="3">
    <source>
        <dbReference type="Proteomes" id="UP001230220"/>
    </source>
</evidence>
<dbReference type="Pfam" id="PF05257">
    <property type="entry name" value="CHAP"/>
    <property type="match status" value="1"/>
</dbReference>
<name>A0ABU0DZC3_9FIRM</name>